<evidence type="ECO:0000313" key="3">
    <source>
        <dbReference type="Proteomes" id="UP000007076"/>
    </source>
</evidence>
<dbReference type="KEGG" id="ksk:KSE_76130t"/>
<sequence length="262" mass="27849">MSPSPSPVLDPAQDRLRHAAAGRVRRARPDLAARYDLDTTEGLLEAQQAVATRAGDGAGEEGTLAAVVVRHVDLAAWVRSTCEFALALDPALARPWRRSFTRTVFLAGNPDNLRERFPFAHTGAGAAWTPPGPDKDTAALRRLLKTFDGPAGPPARPATDILIPAGPGPHGPGGRAARHRDLYLATAGCTLSEALVHLNHILVEAVLDGLIAPGERLTLRQIPRLTGIEAPFAALRVVAEPHRRGRLKAAAALTEEIPPCPQ</sequence>
<evidence type="ECO:0000313" key="2">
    <source>
        <dbReference type="EMBL" id="BAJ33365.1"/>
    </source>
</evidence>
<dbReference type="EMBL" id="AP010968">
    <property type="protein sequence ID" value="BAJ25913.1"/>
    <property type="molecule type" value="Genomic_DNA"/>
</dbReference>
<dbReference type="EMBL" id="AP010968">
    <property type="protein sequence ID" value="BAJ33365.1"/>
    <property type="molecule type" value="Genomic_DNA"/>
</dbReference>
<accession>E4MZ20</accession>
<dbReference type="RefSeq" id="WP_014133235.1">
    <property type="nucleotide sequence ID" value="NC_016109.1"/>
</dbReference>
<dbReference type="KEGG" id="ksk:KSE_00610t"/>
<dbReference type="PATRIC" id="fig|452652.3.peg.53"/>
<dbReference type="AlphaFoldDB" id="E4MZ20"/>
<proteinExistence type="predicted"/>
<reference evidence="1 3" key="1">
    <citation type="journal article" date="2010" name="DNA Res.">
        <title>Genome sequence of Kitasatospora setae NBRC 14216T: an evolutionary snapshot of the family Streptomycetaceae.</title>
        <authorList>
            <person name="Ichikawa N."/>
            <person name="Oguchi A."/>
            <person name="Ikeda H."/>
            <person name="Ishikawa J."/>
            <person name="Kitani S."/>
            <person name="Watanabe Y."/>
            <person name="Nakamura S."/>
            <person name="Katano Y."/>
            <person name="Kishi E."/>
            <person name="Sasagawa M."/>
            <person name="Ankai A."/>
            <person name="Fukui S."/>
            <person name="Hashimoto Y."/>
            <person name="Kamata S."/>
            <person name="Otoguro M."/>
            <person name="Tanikawa S."/>
            <person name="Nihira T."/>
            <person name="Horinouchi S."/>
            <person name="Ohnishi Y."/>
            <person name="Hayakawa M."/>
            <person name="Kuzuyama T."/>
            <person name="Arisawa A."/>
            <person name="Nomoto F."/>
            <person name="Miura H."/>
            <person name="Takahashi Y."/>
            <person name="Fujita N."/>
        </authorList>
    </citation>
    <scope>NUCLEOTIDE SEQUENCE [LARGE SCALE GENOMIC DNA]</scope>
    <source>
        <strain evidence="3">ATCC 33774 / DSM 43861 / JCM 3304 / KCC A-0304 / NBRC 14216 / KM-6054</strain>
        <strain evidence="1">KM-6054</strain>
    </source>
</reference>
<dbReference type="HOGENOM" id="CLU_1123984_0_0_11"/>
<dbReference type="STRING" id="452652.KSE_00610t"/>
<dbReference type="InterPro" id="IPR045754">
    <property type="entry name" value="DUF6182"/>
</dbReference>
<dbReference type="Proteomes" id="UP000007076">
    <property type="component" value="Chromosome"/>
</dbReference>
<evidence type="ECO:0000313" key="1">
    <source>
        <dbReference type="EMBL" id="BAJ25913.1"/>
    </source>
</evidence>
<gene>
    <name evidence="1" type="ordered locus">KSE_00610t</name>
    <name evidence="2" type="ordered locus">KSE_76130t</name>
</gene>
<name>E4MZ20_KITSK</name>
<protein>
    <submittedName>
        <fullName evidence="1">Uncharacterized protein</fullName>
    </submittedName>
</protein>
<keyword evidence="3" id="KW-1185">Reference proteome</keyword>
<organism evidence="1 3">
    <name type="scientific">Kitasatospora setae (strain ATCC 33774 / DSM 43861 / JCM 3304 / KCC A-0304 / NBRC 14216 / KM-6054)</name>
    <name type="common">Streptomyces setae</name>
    <dbReference type="NCBI Taxonomy" id="452652"/>
    <lineage>
        <taxon>Bacteria</taxon>
        <taxon>Bacillati</taxon>
        <taxon>Actinomycetota</taxon>
        <taxon>Actinomycetes</taxon>
        <taxon>Kitasatosporales</taxon>
        <taxon>Streptomycetaceae</taxon>
        <taxon>Kitasatospora</taxon>
    </lineage>
</organism>
<dbReference type="eggNOG" id="ENOG50337R2">
    <property type="taxonomic scope" value="Bacteria"/>
</dbReference>
<dbReference type="Pfam" id="PF19680">
    <property type="entry name" value="DUF6182"/>
    <property type="match status" value="1"/>
</dbReference>